<dbReference type="HOGENOM" id="CLU_061463_0_0_1"/>
<gene>
    <name evidence="3" type="ORF">GLAREA_08775</name>
</gene>
<proteinExistence type="inferred from homology"/>
<dbReference type="GeneID" id="19467823"/>
<reference evidence="3 4" key="1">
    <citation type="journal article" date="2013" name="BMC Genomics">
        <title>Genomics-driven discovery of the pneumocandin biosynthetic gene cluster in the fungus Glarea lozoyensis.</title>
        <authorList>
            <person name="Chen L."/>
            <person name="Yue Q."/>
            <person name="Zhang X."/>
            <person name="Xiang M."/>
            <person name="Wang C."/>
            <person name="Li S."/>
            <person name="Che Y."/>
            <person name="Ortiz-Lopez F.J."/>
            <person name="Bills G.F."/>
            <person name="Liu X."/>
            <person name="An Z."/>
        </authorList>
    </citation>
    <scope>NUCLEOTIDE SEQUENCE [LARGE SCALE GENOMIC DNA]</scope>
    <source>
        <strain evidence="4">ATCC 20868 / MF5171</strain>
    </source>
</reference>
<evidence type="ECO:0000256" key="1">
    <source>
        <dbReference type="ARBA" id="ARBA00008563"/>
    </source>
</evidence>
<comment type="similarity">
    <text evidence="1">Belongs to the bacterial ribosomal protein bL21 family.</text>
</comment>
<dbReference type="KEGG" id="glz:GLAREA_08775"/>
<dbReference type="AlphaFoldDB" id="S3DDV4"/>
<dbReference type="Proteomes" id="UP000016922">
    <property type="component" value="Unassembled WGS sequence"/>
</dbReference>
<dbReference type="eggNOG" id="KOG0453">
    <property type="taxonomic scope" value="Eukaryota"/>
</dbReference>
<dbReference type="OMA" id="KGAPYID"/>
<dbReference type="SUPFAM" id="SSF141091">
    <property type="entry name" value="L21p-like"/>
    <property type="match status" value="1"/>
</dbReference>
<dbReference type="PANTHER" id="PTHR21349:SF0">
    <property type="entry name" value="LARGE RIBOSOMAL SUBUNIT PROTEIN BL21M"/>
    <property type="match status" value="1"/>
</dbReference>
<dbReference type="EMBL" id="KE145352">
    <property type="protein sequence ID" value="EPE36612.1"/>
    <property type="molecule type" value="Genomic_DNA"/>
</dbReference>
<dbReference type="RefSeq" id="XP_008075927.1">
    <property type="nucleotide sequence ID" value="XM_008077736.1"/>
</dbReference>
<evidence type="ECO:0000256" key="2">
    <source>
        <dbReference type="ARBA" id="ARBA00044129"/>
    </source>
</evidence>
<dbReference type="OrthoDB" id="5994at2759"/>
<name>S3DDV4_GLAL2</name>
<dbReference type="GO" id="GO:0005762">
    <property type="term" value="C:mitochondrial large ribosomal subunit"/>
    <property type="evidence" value="ECO:0007669"/>
    <property type="project" value="TreeGrafter"/>
</dbReference>
<keyword evidence="4" id="KW-1185">Reference proteome</keyword>
<dbReference type="STRING" id="1116229.S3DDV4"/>
<sequence>MNLTRAPQKHHDIEEVCSITVALPIPRSPLMFSRTIRRSILDTKIASSALPPTFLLPSRARYLQTTVQHVETPPQGLDPSQLPLSPAAESIKSSVTSITNASPLPPRGPPLHPEPITTPLKLDSSIREMLPLLAAQPSHYISIHIHGKPYLVTAGDTVRLPFHMPGLIPGDILRLNRAANLGSRDYTLKGTPYLDERLFECRARVIGVESEPMRIKEKKKRRNRRINTVKSKQRFTVLKISELKINSIEQLDMSTDAA</sequence>
<protein>
    <recommendedName>
        <fullName evidence="2">Large ribosomal subunit protein bL21m</fullName>
    </recommendedName>
</protein>
<organism evidence="3 4">
    <name type="scientific">Glarea lozoyensis (strain ATCC 20868 / MF5171)</name>
    <dbReference type="NCBI Taxonomy" id="1116229"/>
    <lineage>
        <taxon>Eukaryota</taxon>
        <taxon>Fungi</taxon>
        <taxon>Dikarya</taxon>
        <taxon>Ascomycota</taxon>
        <taxon>Pezizomycotina</taxon>
        <taxon>Leotiomycetes</taxon>
        <taxon>Helotiales</taxon>
        <taxon>Helotiaceae</taxon>
        <taxon>Glarea</taxon>
    </lineage>
</organism>
<dbReference type="InterPro" id="IPR036164">
    <property type="entry name" value="bL21-like_sf"/>
</dbReference>
<accession>S3DDV4</accession>
<dbReference type="Pfam" id="PF00829">
    <property type="entry name" value="Ribosomal_L21p"/>
    <property type="match status" value="1"/>
</dbReference>
<dbReference type="InterPro" id="IPR028909">
    <property type="entry name" value="bL21-like"/>
</dbReference>
<dbReference type="GO" id="GO:0003735">
    <property type="term" value="F:structural constituent of ribosome"/>
    <property type="evidence" value="ECO:0007669"/>
    <property type="project" value="TreeGrafter"/>
</dbReference>
<evidence type="ECO:0000313" key="4">
    <source>
        <dbReference type="Proteomes" id="UP000016922"/>
    </source>
</evidence>
<evidence type="ECO:0000313" key="3">
    <source>
        <dbReference type="EMBL" id="EPE36612.1"/>
    </source>
</evidence>
<dbReference type="PANTHER" id="PTHR21349">
    <property type="entry name" value="50S RIBOSOMAL PROTEIN L21"/>
    <property type="match status" value="1"/>
</dbReference>